<evidence type="ECO:0000256" key="3">
    <source>
        <dbReference type="ARBA" id="ARBA00022989"/>
    </source>
</evidence>
<feature type="domain" description="NADH-Ubiquinone oxidoreductase (complex I) chain 5 N-terminal" evidence="8">
    <location>
        <begin position="74"/>
        <end position="124"/>
    </location>
</feature>
<protein>
    <submittedName>
        <fullName evidence="9">Proton-conducting transporter membrane subunit</fullName>
    </submittedName>
</protein>
<evidence type="ECO:0000313" key="10">
    <source>
        <dbReference type="Proteomes" id="UP001595607"/>
    </source>
</evidence>
<dbReference type="Pfam" id="PF00361">
    <property type="entry name" value="Proton_antipo_M"/>
    <property type="match status" value="1"/>
</dbReference>
<dbReference type="InterPro" id="IPR001750">
    <property type="entry name" value="ND/Mrp_TM"/>
</dbReference>
<evidence type="ECO:0000256" key="4">
    <source>
        <dbReference type="ARBA" id="ARBA00023136"/>
    </source>
</evidence>
<feature type="transmembrane region" description="Helical" evidence="6">
    <location>
        <begin position="42"/>
        <end position="62"/>
    </location>
</feature>
<evidence type="ECO:0000256" key="2">
    <source>
        <dbReference type="ARBA" id="ARBA00022692"/>
    </source>
</evidence>
<keyword evidence="4 6" id="KW-0472">Membrane</keyword>
<evidence type="ECO:0000256" key="1">
    <source>
        <dbReference type="ARBA" id="ARBA00004127"/>
    </source>
</evidence>
<dbReference type="InterPro" id="IPR001516">
    <property type="entry name" value="Proton_antipo_N"/>
</dbReference>
<name>A0ABV7MF20_9PROT</name>
<feature type="transmembrane region" description="Helical" evidence="6">
    <location>
        <begin position="321"/>
        <end position="344"/>
    </location>
</feature>
<dbReference type="PANTHER" id="PTHR42829:SF2">
    <property type="entry name" value="NADH-UBIQUINONE OXIDOREDUCTASE CHAIN 5"/>
    <property type="match status" value="1"/>
</dbReference>
<feature type="transmembrane region" description="Helical" evidence="6">
    <location>
        <begin position="282"/>
        <end position="300"/>
    </location>
</feature>
<accession>A0ABV7MF20</accession>
<reference evidence="10" key="1">
    <citation type="journal article" date="2019" name="Int. J. Syst. Evol. Microbiol.">
        <title>The Global Catalogue of Microorganisms (GCM) 10K type strain sequencing project: providing services to taxonomists for standard genome sequencing and annotation.</title>
        <authorList>
            <consortium name="The Broad Institute Genomics Platform"/>
            <consortium name="The Broad Institute Genome Sequencing Center for Infectious Disease"/>
            <person name="Wu L."/>
            <person name="Ma J."/>
        </authorList>
    </citation>
    <scope>NUCLEOTIDE SEQUENCE [LARGE SCALE GENOMIC DNA]</scope>
    <source>
        <strain evidence="10">KCTC 22245</strain>
    </source>
</reference>
<keyword evidence="10" id="KW-1185">Reference proteome</keyword>
<keyword evidence="2 5" id="KW-0812">Transmembrane</keyword>
<feature type="transmembrane region" description="Helical" evidence="6">
    <location>
        <begin position="82"/>
        <end position="110"/>
    </location>
</feature>
<dbReference type="RefSeq" id="WP_189576090.1">
    <property type="nucleotide sequence ID" value="NZ_BMXU01000002.1"/>
</dbReference>
<evidence type="ECO:0000256" key="6">
    <source>
        <dbReference type="SAM" id="Phobius"/>
    </source>
</evidence>
<feature type="transmembrane region" description="Helical" evidence="6">
    <location>
        <begin position="147"/>
        <end position="165"/>
    </location>
</feature>
<keyword evidence="3 6" id="KW-1133">Transmembrane helix</keyword>
<evidence type="ECO:0000259" key="8">
    <source>
        <dbReference type="Pfam" id="PF00662"/>
    </source>
</evidence>
<dbReference type="Proteomes" id="UP001595607">
    <property type="component" value="Unassembled WGS sequence"/>
</dbReference>
<dbReference type="PANTHER" id="PTHR42829">
    <property type="entry name" value="NADH-UBIQUINONE OXIDOREDUCTASE CHAIN 5"/>
    <property type="match status" value="1"/>
</dbReference>
<feature type="transmembrane region" description="Helical" evidence="6">
    <location>
        <begin position="254"/>
        <end position="276"/>
    </location>
</feature>
<dbReference type="Pfam" id="PF00662">
    <property type="entry name" value="Proton_antipo_N"/>
    <property type="match status" value="1"/>
</dbReference>
<comment type="caution">
    <text evidence="9">The sequence shown here is derived from an EMBL/GenBank/DDBJ whole genome shotgun (WGS) entry which is preliminary data.</text>
</comment>
<feature type="transmembrane region" description="Helical" evidence="6">
    <location>
        <begin position="186"/>
        <end position="206"/>
    </location>
</feature>
<dbReference type="EMBL" id="JBHRVA010000003">
    <property type="protein sequence ID" value="MFC3303477.1"/>
    <property type="molecule type" value="Genomic_DNA"/>
</dbReference>
<proteinExistence type="predicted"/>
<dbReference type="PRINTS" id="PR01434">
    <property type="entry name" value="NADHDHGNASE5"/>
</dbReference>
<sequence>MPDGLAPIALLTLLSSLLASSLVQLFRLALNRSKSEAATFRMTVSGLLGAAASVIALSFILATSGPQRIDAGHWFHQGNYDFAMLFVVDSVAVTYGFISVGLLLLIAAFSRRYLHKEAGFHRFYLFLTLFGLGLITVSFAGTLEILTIGWEIVGLLSVLLIAFFTTRPKPAKNALRAFVTYRLGDVGLITAALILHHLHAAGFTILEGRSWFGIGEGSASIGYLLLLAAAAKSALFPVSGWLPRAMEGPTPSSAVFYGALSVHLGPLLLIRAGGIIEANPGVAAAIVAIGLVTAVLGRMVGQVQTDVKSRLAYGSITQLGIIVAEVGLGLHVLALVHIGAHAAVRTLQILRAPSLLHEHQHLEQMLGHPLRSEPSAETPGPFARWRYAFSLERGGLDTLLRDRVVFGVLGLVGRLDRLDARAADRLMGSQTSRPSHPPVSGTVQ</sequence>
<dbReference type="InterPro" id="IPR003945">
    <property type="entry name" value="NU5C-like"/>
</dbReference>
<feature type="transmembrane region" description="Helical" evidence="6">
    <location>
        <begin position="221"/>
        <end position="242"/>
    </location>
</feature>
<evidence type="ECO:0000256" key="5">
    <source>
        <dbReference type="RuleBase" id="RU000320"/>
    </source>
</evidence>
<organism evidence="9 10">
    <name type="scientific">Parvularcula lutaonensis</name>
    <dbReference type="NCBI Taxonomy" id="491923"/>
    <lineage>
        <taxon>Bacteria</taxon>
        <taxon>Pseudomonadati</taxon>
        <taxon>Pseudomonadota</taxon>
        <taxon>Alphaproteobacteria</taxon>
        <taxon>Parvularculales</taxon>
        <taxon>Parvularculaceae</taxon>
        <taxon>Parvularcula</taxon>
    </lineage>
</organism>
<evidence type="ECO:0000259" key="7">
    <source>
        <dbReference type="Pfam" id="PF00361"/>
    </source>
</evidence>
<comment type="subcellular location">
    <subcellularLocation>
        <location evidence="1">Endomembrane system</location>
        <topology evidence="1">Multi-pass membrane protein</topology>
    </subcellularLocation>
    <subcellularLocation>
        <location evidence="5">Membrane</location>
        <topology evidence="5">Multi-pass membrane protein</topology>
    </subcellularLocation>
</comment>
<feature type="transmembrane region" description="Helical" evidence="6">
    <location>
        <begin position="122"/>
        <end position="141"/>
    </location>
</feature>
<gene>
    <name evidence="9" type="ORF">ACFONP_12120</name>
</gene>
<feature type="transmembrane region" description="Helical" evidence="6">
    <location>
        <begin position="6"/>
        <end position="30"/>
    </location>
</feature>
<evidence type="ECO:0000313" key="9">
    <source>
        <dbReference type="EMBL" id="MFC3303477.1"/>
    </source>
</evidence>
<feature type="domain" description="NADH:quinone oxidoreductase/Mrp antiporter transmembrane" evidence="7">
    <location>
        <begin position="144"/>
        <end position="365"/>
    </location>
</feature>